<dbReference type="EMBL" id="VPFL01000022">
    <property type="protein sequence ID" value="TXF10771.1"/>
    <property type="molecule type" value="Genomic_DNA"/>
</dbReference>
<accession>A0A5C7EUM4</accession>
<dbReference type="NCBIfam" id="TIGR02329">
    <property type="entry name" value="propionate_PrpR"/>
    <property type="match status" value="1"/>
</dbReference>
<dbReference type="InterPro" id="IPR002197">
    <property type="entry name" value="HTH_Fis"/>
</dbReference>
<dbReference type="SMART" id="SM00382">
    <property type="entry name" value="AAA"/>
    <property type="match status" value="1"/>
</dbReference>
<dbReference type="SUPFAM" id="SSF55785">
    <property type="entry name" value="PYP-like sensor domain (PAS domain)"/>
    <property type="match status" value="1"/>
</dbReference>
<dbReference type="InterPro" id="IPR013767">
    <property type="entry name" value="PAS_fold"/>
</dbReference>
<dbReference type="CDD" id="cd00009">
    <property type="entry name" value="AAA"/>
    <property type="match status" value="1"/>
</dbReference>
<dbReference type="InterPro" id="IPR012704">
    <property type="entry name" value="Sig_transdc_resp-reg_PrpR"/>
</dbReference>
<dbReference type="Pfam" id="PF00989">
    <property type="entry name" value="PAS"/>
    <property type="match status" value="1"/>
</dbReference>
<dbReference type="Gene3D" id="1.10.10.60">
    <property type="entry name" value="Homeodomain-like"/>
    <property type="match status" value="1"/>
</dbReference>
<feature type="domain" description="Sigma-54 factor interaction" evidence="5">
    <location>
        <begin position="349"/>
        <end position="581"/>
    </location>
</feature>
<dbReference type="SUPFAM" id="SSF46689">
    <property type="entry name" value="Homeodomain-like"/>
    <property type="match status" value="1"/>
</dbReference>
<dbReference type="InterPro" id="IPR000014">
    <property type="entry name" value="PAS"/>
</dbReference>
<dbReference type="Pfam" id="PF06506">
    <property type="entry name" value="PrpR_N"/>
    <property type="match status" value="1"/>
</dbReference>
<dbReference type="SUPFAM" id="SSF159800">
    <property type="entry name" value="PrpR receptor domain-like"/>
    <property type="match status" value="1"/>
</dbReference>
<evidence type="ECO:0000259" key="6">
    <source>
        <dbReference type="PROSITE" id="PS50112"/>
    </source>
</evidence>
<keyword evidence="1" id="KW-0547">Nucleotide-binding</keyword>
<dbReference type="OrthoDB" id="9761705at2"/>
<dbReference type="Gene3D" id="1.10.8.60">
    <property type="match status" value="1"/>
</dbReference>
<dbReference type="Gene3D" id="3.40.50.2300">
    <property type="match status" value="1"/>
</dbReference>
<dbReference type="AlphaFoldDB" id="A0A5C7EUM4"/>
<dbReference type="InterPro" id="IPR058031">
    <property type="entry name" value="AAA_lid_NorR"/>
</dbReference>
<keyword evidence="2" id="KW-0067">ATP-binding</keyword>
<dbReference type="InterPro" id="IPR002078">
    <property type="entry name" value="Sigma_54_int"/>
</dbReference>
<evidence type="ECO:0000256" key="2">
    <source>
        <dbReference type="ARBA" id="ARBA00022840"/>
    </source>
</evidence>
<dbReference type="Gene3D" id="3.30.450.20">
    <property type="entry name" value="PAS domain"/>
    <property type="match status" value="1"/>
</dbReference>
<gene>
    <name evidence="7" type="primary">prpR</name>
    <name evidence="7" type="ORF">FR698_13680</name>
</gene>
<evidence type="ECO:0000259" key="5">
    <source>
        <dbReference type="PROSITE" id="PS50045"/>
    </source>
</evidence>
<dbReference type="Gene3D" id="3.40.50.10660">
    <property type="entry name" value="PrpR receptor domain-like"/>
    <property type="match status" value="1"/>
</dbReference>
<name>A0A5C7EUM4_9PROT</name>
<dbReference type="RefSeq" id="WP_147800760.1">
    <property type="nucleotide sequence ID" value="NZ_VPFL01000022.1"/>
</dbReference>
<dbReference type="PROSITE" id="PS00675">
    <property type="entry name" value="SIGMA54_INTERACT_1"/>
    <property type="match status" value="1"/>
</dbReference>
<dbReference type="InterPro" id="IPR003593">
    <property type="entry name" value="AAA+_ATPase"/>
</dbReference>
<dbReference type="FunFam" id="3.40.50.300:FF:000006">
    <property type="entry name" value="DNA-binding transcriptional regulator NtrC"/>
    <property type="match status" value="1"/>
</dbReference>
<dbReference type="InterPro" id="IPR027417">
    <property type="entry name" value="P-loop_NTPase"/>
</dbReference>
<organism evidence="7 8">
    <name type="scientific">Pelomicrobium methylotrophicum</name>
    <dbReference type="NCBI Taxonomy" id="2602750"/>
    <lineage>
        <taxon>Bacteria</taxon>
        <taxon>Pseudomonadati</taxon>
        <taxon>Pseudomonadota</taxon>
        <taxon>Hydrogenophilia</taxon>
        <taxon>Hydrogenophilia incertae sedis</taxon>
        <taxon>Pelomicrobium</taxon>
    </lineage>
</organism>
<dbReference type="PRINTS" id="PR01590">
    <property type="entry name" value="HTHFIS"/>
</dbReference>
<dbReference type="InterPro" id="IPR035965">
    <property type="entry name" value="PAS-like_dom_sf"/>
</dbReference>
<dbReference type="Pfam" id="PF02954">
    <property type="entry name" value="HTH_8"/>
    <property type="match status" value="1"/>
</dbReference>
<protein>
    <submittedName>
        <fullName evidence="7">Propionate catabolism operon regulatory protein PrpR</fullName>
    </submittedName>
</protein>
<evidence type="ECO:0000256" key="3">
    <source>
        <dbReference type="ARBA" id="ARBA00023015"/>
    </source>
</evidence>
<dbReference type="PANTHER" id="PTHR32071:SF99">
    <property type="entry name" value="TRANSCRIPTIONAL REGULATORY PROTEIN"/>
    <property type="match status" value="1"/>
</dbReference>
<dbReference type="PROSITE" id="PS50112">
    <property type="entry name" value="PAS"/>
    <property type="match status" value="1"/>
</dbReference>
<dbReference type="Pfam" id="PF25601">
    <property type="entry name" value="AAA_lid_14"/>
    <property type="match status" value="1"/>
</dbReference>
<dbReference type="SUPFAM" id="SSF52540">
    <property type="entry name" value="P-loop containing nucleoside triphosphate hydrolases"/>
    <property type="match status" value="1"/>
</dbReference>
<dbReference type="Proteomes" id="UP000321201">
    <property type="component" value="Unassembled WGS sequence"/>
</dbReference>
<evidence type="ECO:0000256" key="4">
    <source>
        <dbReference type="ARBA" id="ARBA00023163"/>
    </source>
</evidence>
<dbReference type="GO" id="GO:0006355">
    <property type="term" value="P:regulation of DNA-templated transcription"/>
    <property type="evidence" value="ECO:0007669"/>
    <property type="project" value="InterPro"/>
</dbReference>
<dbReference type="GO" id="GO:0019629">
    <property type="term" value="P:propionate catabolic process, 2-methylcitrate cycle"/>
    <property type="evidence" value="ECO:0007669"/>
    <property type="project" value="InterPro"/>
</dbReference>
<keyword evidence="8" id="KW-1185">Reference proteome</keyword>
<dbReference type="PROSITE" id="PS50045">
    <property type="entry name" value="SIGMA54_INTERACT_4"/>
    <property type="match status" value="1"/>
</dbReference>
<evidence type="ECO:0000313" key="7">
    <source>
        <dbReference type="EMBL" id="TXF10771.1"/>
    </source>
</evidence>
<dbReference type="SMART" id="SM00091">
    <property type="entry name" value="PAS"/>
    <property type="match status" value="1"/>
</dbReference>
<dbReference type="InterPro" id="IPR009057">
    <property type="entry name" value="Homeodomain-like_sf"/>
</dbReference>
<reference evidence="7 8" key="1">
    <citation type="submission" date="2019-08" db="EMBL/GenBank/DDBJ databases">
        <title>Pelomicrobium methylotrophicum gen. nov., sp. nov. a moderately thermophilic, facultatively anaerobic, lithoautotrophic and methylotrophic bacterium isolated from a terrestrial mud volcano.</title>
        <authorList>
            <person name="Slobodkina G.B."/>
            <person name="Merkel A.Y."/>
            <person name="Slobodkin A.I."/>
        </authorList>
    </citation>
    <scope>NUCLEOTIDE SEQUENCE [LARGE SCALE GENOMIC DNA]</scope>
    <source>
        <strain evidence="7 8">SM250</strain>
    </source>
</reference>
<dbReference type="GO" id="GO:0005737">
    <property type="term" value="C:cytoplasm"/>
    <property type="evidence" value="ECO:0007669"/>
    <property type="project" value="InterPro"/>
</dbReference>
<evidence type="ECO:0000313" key="8">
    <source>
        <dbReference type="Proteomes" id="UP000321201"/>
    </source>
</evidence>
<dbReference type="InParanoid" id="A0A5C7EUM4"/>
<dbReference type="PANTHER" id="PTHR32071">
    <property type="entry name" value="TRANSCRIPTIONAL REGULATORY PROTEIN"/>
    <property type="match status" value="1"/>
</dbReference>
<dbReference type="InterPro" id="IPR025943">
    <property type="entry name" value="Sigma_54_int_dom_ATP-bd_2"/>
</dbReference>
<dbReference type="InterPro" id="IPR010524">
    <property type="entry name" value="Sig_transdc_resp-reg_PrpR_N"/>
</dbReference>
<dbReference type="Gene3D" id="3.40.50.300">
    <property type="entry name" value="P-loop containing nucleotide triphosphate hydrolases"/>
    <property type="match status" value="1"/>
</dbReference>
<dbReference type="GO" id="GO:0005524">
    <property type="term" value="F:ATP binding"/>
    <property type="evidence" value="ECO:0007669"/>
    <property type="project" value="UniProtKB-KW"/>
</dbReference>
<dbReference type="Pfam" id="PF00158">
    <property type="entry name" value="Sigma54_activat"/>
    <property type="match status" value="1"/>
</dbReference>
<evidence type="ECO:0000256" key="1">
    <source>
        <dbReference type="ARBA" id="ARBA00022741"/>
    </source>
</evidence>
<feature type="domain" description="PAS" evidence="6">
    <location>
        <begin position="220"/>
        <end position="265"/>
    </location>
</feature>
<dbReference type="PROSITE" id="PS00676">
    <property type="entry name" value="SIGMA54_INTERACT_2"/>
    <property type="match status" value="1"/>
</dbReference>
<dbReference type="InterPro" id="IPR025662">
    <property type="entry name" value="Sigma_54_int_dom_ATP-bd_1"/>
</dbReference>
<comment type="caution">
    <text evidence="7">The sequence shown here is derived from an EMBL/GenBank/DDBJ whole genome shotgun (WGS) entry which is preliminary data.</text>
</comment>
<dbReference type="FunCoup" id="A0A5C7EUM4">
    <property type="interactions" value="48"/>
</dbReference>
<keyword evidence="3" id="KW-0805">Transcription regulation</keyword>
<dbReference type="NCBIfam" id="TIGR00229">
    <property type="entry name" value="sensory_box"/>
    <property type="match status" value="1"/>
</dbReference>
<dbReference type="GO" id="GO:0000156">
    <property type="term" value="F:phosphorelay response regulator activity"/>
    <property type="evidence" value="ECO:0007669"/>
    <property type="project" value="InterPro"/>
</dbReference>
<dbReference type="GO" id="GO:0043565">
    <property type="term" value="F:sequence-specific DNA binding"/>
    <property type="evidence" value="ECO:0007669"/>
    <property type="project" value="InterPro"/>
</dbReference>
<dbReference type="CDD" id="cd00130">
    <property type="entry name" value="PAS"/>
    <property type="match status" value="1"/>
</dbReference>
<proteinExistence type="predicted"/>
<sequence length="664" mass="73231">MNFPVTPASSGPIPIAEAPLDFTSPATTPKPRICAIGSSFVRLLPPILPSYESRADVRIVNQVFENALGTAQSLIQQGAVDVFVSAGASGAYLRERLSVPVVLLKVTGFDILHALRQASEVSHRIAIFSYQAIRSELEEVKELLNLEIEQCYYTTPQDARQRVRELAANGFQVIVGSSMITRLAQEAGLTGVFLYSSNAARKALEDAIEIARMRRLQETQREWLDSILRHLHEGVIAVDMQGRIQSLNPAMEKLLGVGASAALGRFVGEIAPGLGLERTLQRGSTELERIQRIGNRTVVTNCIPIRTHGAQTGAVLTCQDSTAIQRADRSLRSQHRPRKFVARYELHQIVGTSEAIVQAKRLAAQYGKTDATVLITGESGTGKELLAQGIHNASRRRNHPFVAINCAAFPEALLESELFGYEEGAFSGSRRGGKTGLFESAHTGTLFLDEVGEMPLTLQAKLLRVLQEREVLRLGANDPTPVDVRVIAATNRDLRKSVAEGRFRADLYYRLNILHLHVPPLRDRREDVPAIAERLLEGALQRLGMPRETQAMLEMLLPCFERYSWPGNVREMENIIERAAVFFCHTGALDAAALRSIAPELFTEETSPAAEALAGPKPLRSLRQAHEIAHIQRTLQECGGNIKEAAKRLGVSRTTLWRKLNQNN</sequence>
<keyword evidence="4" id="KW-0804">Transcription</keyword>